<organism evidence="3 4">
    <name type="scientific">Pandoravirus celtis</name>
    <dbReference type="NCBI Taxonomy" id="2568002"/>
    <lineage>
        <taxon>Viruses</taxon>
        <taxon>Pandoravirus</taxon>
    </lineage>
</organism>
<proteinExistence type="predicted"/>
<feature type="region of interest" description="Disordered" evidence="1">
    <location>
        <begin position="1"/>
        <end position="62"/>
    </location>
</feature>
<dbReference type="Gene3D" id="3.30.479.30">
    <property type="entry name" value="Band 7 domain"/>
    <property type="match status" value="1"/>
</dbReference>
<evidence type="ECO:0000313" key="3">
    <source>
        <dbReference type="EMBL" id="QBZ80728.1"/>
    </source>
</evidence>
<dbReference type="EMBL" id="MK174290">
    <property type="protein sequence ID" value="QBZ80728.1"/>
    <property type="molecule type" value="Genomic_DNA"/>
</dbReference>
<accession>A0A4D6EGP8</accession>
<evidence type="ECO:0000256" key="1">
    <source>
        <dbReference type="SAM" id="MobiDB-lite"/>
    </source>
</evidence>
<feature type="compositionally biased region" description="Basic residues" evidence="1">
    <location>
        <begin position="1"/>
        <end position="21"/>
    </location>
</feature>
<dbReference type="InterPro" id="IPR050710">
    <property type="entry name" value="Band7/mec-2_domain"/>
</dbReference>
<reference evidence="3" key="1">
    <citation type="journal article" date="2019" name="Front. Microbiol.">
        <title>Pandoravirus Celtis Illustrates the Microevolution Processes at Work in the Giant Pandoraviridae Genomes.</title>
        <authorList>
            <person name="Legendre M."/>
            <person name="Alempic J.M."/>
            <person name="Philippe N."/>
            <person name="Lartigue A."/>
            <person name="Jeudy S."/>
            <person name="Poirot O."/>
            <person name="Ta N.T."/>
            <person name="Nin S."/>
            <person name="Coute Y."/>
            <person name="Abergel C."/>
            <person name="Claverie J.M."/>
        </authorList>
    </citation>
    <scope>NUCLEOTIDE SEQUENCE</scope>
</reference>
<dbReference type="Pfam" id="PF01145">
    <property type="entry name" value="Band_7"/>
    <property type="match status" value="1"/>
</dbReference>
<feature type="compositionally biased region" description="Basic and acidic residues" evidence="1">
    <location>
        <begin position="51"/>
        <end position="61"/>
    </location>
</feature>
<dbReference type="Proteomes" id="UP001237152">
    <property type="component" value="Segment"/>
</dbReference>
<dbReference type="PANTHER" id="PTHR43327:SF10">
    <property type="entry name" value="STOMATIN-LIKE PROTEIN 2, MITOCHONDRIAL"/>
    <property type="match status" value="1"/>
</dbReference>
<protein>
    <submittedName>
        <fullName evidence="3">SPFH like protein domain containing protein</fullName>
    </submittedName>
</protein>
<gene>
    <name evidence="3" type="ORF">pclt_cds_130</name>
</gene>
<dbReference type="InterPro" id="IPR036013">
    <property type="entry name" value="Band_7/SPFH_dom_sf"/>
</dbReference>
<feature type="domain" description="Band 7" evidence="2">
    <location>
        <begin position="80"/>
        <end position="236"/>
    </location>
</feature>
<dbReference type="PANTHER" id="PTHR43327">
    <property type="entry name" value="STOMATIN-LIKE PROTEIN 2, MITOCHONDRIAL"/>
    <property type="match status" value="1"/>
</dbReference>
<sequence>MRMRKKRKKINWASKKKAHRRQCQEKARMAIAQPHAAQGIKRRHRLSSASNKHDHKDDHKPTALIPVDARPHIHTTTLATRMKVIRRSTVGIKETWGKFSEVLPAGLHFYVPVVSRVTIVPTWTVTKAYSMGVKTSDNVFCDVSLAVGYRVADPERAFYEIADHEALVDAQVEDSLRGVAPRFGLDALFAAKDEIQDQVGDRLKGALARYGVAVDSVMVTSIEPDREVRKAMNDINAAARQRMAALDRAEADKLRIVKEAEAEAERKRLQGEGIASMRKAMLSGYEEGITGLAQSLGLSPQDAMVATMVTQYIDALEKLASSPNAKTVLYSSDAAGSVTNLGSQFGALFADTASGAVGPKPPKN</sequence>
<dbReference type="InterPro" id="IPR001107">
    <property type="entry name" value="Band_7"/>
</dbReference>
<evidence type="ECO:0000313" key="4">
    <source>
        <dbReference type="Proteomes" id="UP001237152"/>
    </source>
</evidence>
<name>A0A4D6EGP8_9VIRU</name>
<dbReference type="SUPFAM" id="SSF117892">
    <property type="entry name" value="Band 7/SPFH domain"/>
    <property type="match status" value="1"/>
</dbReference>
<evidence type="ECO:0000259" key="2">
    <source>
        <dbReference type="SMART" id="SM00244"/>
    </source>
</evidence>
<dbReference type="SMART" id="SM00244">
    <property type="entry name" value="PHB"/>
    <property type="match status" value="1"/>
</dbReference>